<accession>A0A380S509</accession>
<dbReference type="Pfam" id="PF02472">
    <property type="entry name" value="ExbD"/>
    <property type="match status" value="1"/>
</dbReference>
<evidence type="ECO:0000256" key="2">
    <source>
        <dbReference type="ARBA" id="ARBA00005811"/>
    </source>
</evidence>
<dbReference type="PANTHER" id="PTHR30558">
    <property type="entry name" value="EXBD MEMBRANE COMPONENT OF PMF-DRIVEN MACROMOLECULE IMPORT SYSTEM"/>
    <property type="match status" value="1"/>
</dbReference>
<dbReference type="RefSeq" id="WP_014546408.1">
    <property type="nucleotide sequence ID" value="NZ_UHJL01000002.1"/>
</dbReference>
<evidence type="ECO:0000256" key="1">
    <source>
        <dbReference type="ARBA" id="ARBA00004162"/>
    </source>
</evidence>
<gene>
    <name evidence="8" type="ORF">SAMN05661053_1698</name>
</gene>
<dbReference type="GO" id="GO:0022857">
    <property type="term" value="F:transmembrane transporter activity"/>
    <property type="evidence" value="ECO:0007669"/>
    <property type="project" value="InterPro"/>
</dbReference>
<reference evidence="8 9" key="1">
    <citation type="submission" date="2017-08" db="EMBL/GenBank/DDBJ databases">
        <authorList>
            <person name="de Groot N.N."/>
        </authorList>
    </citation>
    <scope>NUCLEOTIDE SEQUENCE [LARGE SCALE GENOMIC DNA]</scope>
    <source>
        <strain evidence="8 9">HM2</strain>
    </source>
</reference>
<dbReference type="AlphaFoldDB" id="A0A380S509"/>
<keyword evidence="3" id="KW-1003">Cell membrane</keyword>
<organism evidence="8 9">
    <name type="scientific">Fibrobacter succinogenes</name>
    <name type="common">Bacteroides succinogenes</name>
    <dbReference type="NCBI Taxonomy" id="833"/>
    <lineage>
        <taxon>Bacteria</taxon>
        <taxon>Pseudomonadati</taxon>
        <taxon>Fibrobacterota</taxon>
        <taxon>Fibrobacteria</taxon>
        <taxon>Fibrobacterales</taxon>
        <taxon>Fibrobacteraceae</taxon>
        <taxon>Fibrobacter</taxon>
    </lineage>
</organism>
<keyword evidence="5" id="KW-1133">Transmembrane helix</keyword>
<dbReference type="EMBL" id="UHJL01000002">
    <property type="protein sequence ID" value="SUQ24302.1"/>
    <property type="molecule type" value="Genomic_DNA"/>
</dbReference>
<evidence type="ECO:0000256" key="4">
    <source>
        <dbReference type="ARBA" id="ARBA00022692"/>
    </source>
</evidence>
<evidence type="ECO:0000256" key="6">
    <source>
        <dbReference type="ARBA" id="ARBA00023136"/>
    </source>
</evidence>
<dbReference type="GO" id="GO:0015031">
    <property type="term" value="P:protein transport"/>
    <property type="evidence" value="ECO:0007669"/>
    <property type="project" value="UniProtKB-KW"/>
</dbReference>
<name>A0A380S509_FIBSU</name>
<evidence type="ECO:0000256" key="5">
    <source>
        <dbReference type="ARBA" id="ARBA00022989"/>
    </source>
</evidence>
<keyword evidence="6" id="KW-0472">Membrane</keyword>
<comment type="similarity">
    <text evidence="2 7">Belongs to the ExbD/TolR family.</text>
</comment>
<keyword evidence="7" id="KW-0653">Protein transport</keyword>
<dbReference type="Proteomes" id="UP000255423">
    <property type="component" value="Unassembled WGS sequence"/>
</dbReference>
<dbReference type="Gene3D" id="3.30.420.270">
    <property type="match status" value="1"/>
</dbReference>
<protein>
    <submittedName>
        <fullName evidence="8">Biopolymer transport protein ExbD</fullName>
    </submittedName>
</protein>
<keyword evidence="7" id="KW-0813">Transport</keyword>
<evidence type="ECO:0000256" key="7">
    <source>
        <dbReference type="RuleBase" id="RU003879"/>
    </source>
</evidence>
<comment type="subcellular location">
    <subcellularLocation>
        <location evidence="1">Cell membrane</location>
        <topology evidence="1">Single-pass membrane protein</topology>
    </subcellularLocation>
    <subcellularLocation>
        <location evidence="7">Cell membrane</location>
        <topology evidence="7">Single-pass type II membrane protein</topology>
    </subcellularLocation>
</comment>
<dbReference type="GO" id="GO:0005886">
    <property type="term" value="C:plasma membrane"/>
    <property type="evidence" value="ECO:0007669"/>
    <property type="project" value="UniProtKB-SubCell"/>
</dbReference>
<keyword evidence="4 7" id="KW-0812">Transmembrane</keyword>
<dbReference type="InterPro" id="IPR003400">
    <property type="entry name" value="ExbD"/>
</dbReference>
<evidence type="ECO:0000313" key="9">
    <source>
        <dbReference type="Proteomes" id="UP000255423"/>
    </source>
</evidence>
<evidence type="ECO:0000256" key="3">
    <source>
        <dbReference type="ARBA" id="ARBA00022475"/>
    </source>
</evidence>
<dbReference type="PANTHER" id="PTHR30558:SF3">
    <property type="entry name" value="BIOPOLYMER TRANSPORT PROTEIN EXBD-RELATED"/>
    <property type="match status" value="1"/>
</dbReference>
<sequence>MAKRRRRISLDMTPLIDCVFLLLVFFLVTSVFKQDKSVLKLLLPETSSEVKQEVSEGFFIELSETEIAINGELATVEILKNKSAAVQNKKAPVALKIDKKTPYEKVAEVLDVLQMEKIYNIQFVNELKKE</sequence>
<evidence type="ECO:0000313" key="8">
    <source>
        <dbReference type="EMBL" id="SUQ24302.1"/>
    </source>
</evidence>
<proteinExistence type="inferred from homology"/>
<dbReference type="OMA" id="IFIMADE"/>